<proteinExistence type="predicted"/>
<organism evidence="2 3">
    <name type="scientific">Porites evermanni</name>
    <dbReference type="NCBI Taxonomy" id="104178"/>
    <lineage>
        <taxon>Eukaryota</taxon>
        <taxon>Metazoa</taxon>
        <taxon>Cnidaria</taxon>
        <taxon>Anthozoa</taxon>
        <taxon>Hexacorallia</taxon>
        <taxon>Scleractinia</taxon>
        <taxon>Fungiina</taxon>
        <taxon>Poritidae</taxon>
        <taxon>Porites</taxon>
    </lineage>
</organism>
<name>A0ABN8Q1Z4_9CNID</name>
<accession>A0ABN8Q1Z4</accession>
<reference evidence="2 3" key="1">
    <citation type="submission" date="2022-05" db="EMBL/GenBank/DDBJ databases">
        <authorList>
            <consortium name="Genoscope - CEA"/>
            <person name="William W."/>
        </authorList>
    </citation>
    <scope>NUCLEOTIDE SEQUENCE [LARGE SCALE GENOMIC DNA]</scope>
</reference>
<evidence type="ECO:0000256" key="1">
    <source>
        <dbReference type="SAM" id="MobiDB-lite"/>
    </source>
</evidence>
<comment type="caution">
    <text evidence="2">The sequence shown here is derived from an EMBL/GenBank/DDBJ whole genome shotgun (WGS) entry which is preliminary data.</text>
</comment>
<gene>
    <name evidence="2" type="ORF">PEVE_00001568</name>
</gene>
<dbReference type="Proteomes" id="UP001159427">
    <property type="component" value="Unassembled WGS sequence"/>
</dbReference>
<protein>
    <submittedName>
        <fullName evidence="2">Uncharacterized protein</fullName>
    </submittedName>
</protein>
<sequence>MGSGIGTILASIGIPLAVDLIKKMTAEVHQDLEEVLCKENKMAMEPLDWKQESDAAASKQPIQNINTTTCGYFCFYFLNKMSKEVTTLYVNEYGALECCNCEPLSESDYESESDSSQDDPTYLPDSD</sequence>
<feature type="region of interest" description="Disordered" evidence="1">
    <location>
        <begin position="105"/>
        <end position="127"/>
    </location>
</feature>
<dbReference type="EMBL" id="CALNXI010001089">
    <property type="protein sequence ID" value="CAH3154946.1"/>
    <property type="molecule type" value="Genomic_DNA"/>
</dbReference>
<keyword evidence="3" id="KW-1185">Reference proteome</keyword>
<evidence type="ECO:0000313" key="2">
    <source>
        <dbReference type="EMBL" id="CAH3154946.1"/>
    </source>
</evidence>
<evidence type="ECO:0000313" key="3">
    <source>
        <dbReference type="Proteomes" id="UP001159427"/>
    </source>
</evidence>
<feature type="compositionally biased region" description="Acidic residues" evidence="1">
    <location>
        <begin position="105"/>
        <end position="117"/>
    </location>
</feature>